<accession>A0A4C1WMG8</accession>
<keyword evidence="2" id="KW-1185">Reference proteome</keyword>
<evidence type="ECO:0000313" key="2">
    <source>
        <dbReference type="Proteomes" id="UP000299102"/>
    </source>
</evidence>
<name>A0A4C1WMG8_EUMVA</name>
<reference evidence="1 2" key="1">
    <citation type="journal article" date="2019" name="Commun. Biol.">
        <title>The bagworm genome reveals a unique fibroin gene that provides high tensile strength.</title>
        <authorList>
            <person name="Kono N."/>
            <person name="Nakamura H."/>
            <person name="Ohtoshi R."/>
            <person name="Tomita M."/>
            <person name="Numata K."/>
            <person name="Arakawa K."/>
        </authorList>
    </citation>
    <scope>NUCLEOTIDE SEQUENCE [LARGE SCALE GENOMIC DNA]</scope>
</reference>
<dbReference type="EMBL" id="BGZK01000579">
    <property type="protein sequence ID" value="GBP51314.1"/>
    <property type="molecule type" value="Genomic_DNA"/>
</dbReference>
<protein>
    <submittedName>
        <fullName evidence="1">Uncharacterized protein</fullName>
    </submittedName>
</protein>
<organism evidence="1 2">
    <name type="scientific">Eumeta variegata</name>
    <name type="common">Bagworm moth</name>
    <name type="synonym">Eumeta japonica</name>
    <dbReference type="NCBI Taxonomy" id="151549"/>
    <lineage>
        <taxon>Eukaryota</taxon>
        <taxon>Metazoa</taxon>
        <taxon>Ecdysozoa</taxon>
        <taxon>Arthropoda</taxon>
        <taxon>Hexapoda</taxon>
        <taxon>Insecta</taxon>
        <taxon>Pterygota</taxon>
        <taxon>Neoptera</taxon>
        <taxon>Endopterygota</taxon>
        <taxon>Lepidoptera</taxon>
        <taxon>Glossata</taxon>
        <taxon>Ditrysia</taxon>
        <taxon>Tineoidea</taxon>
        <taxon>Psychidae</taxon>
        <taxon>Oiketicinae</taxon>
        <taxon>Eumeta</taxon>
    </lineage>
</organism>
<evidence type="ECO:0000313" key="1">
    <source>
        <dbReference type="EMBL" id="GBP51314.1"/>
    </source>
</evidence>
<gene>
    <name evidence="1" type="ORF">EVAR_34100_1</name>
</gene>
<comment type="caution">
    <text evidence="1">The sequence shown here is derived from an EMBL/GenBank/DDBJ whole genome shotgun (WGS) entry which is preliminary data.</text>
</comment>
<dbReference type="Proteomes" id="UP000299102">
    <property type="component" value="Unassembled WGS sequence"/>
</dbReference>
<proteinExistence type="predicted"/>
<sequence>MEVEVESYLEHDDLWERSYPCTTKNVRTYIKCVHYSVDNPSNILKTTGFEGKSARSSVSQNNRCIDPGTAMHMTRRSCGMYDLQPPLLQRIMAENNEAVLVQNMYKGSRKRGGKALLRRSRLGNKRKANTSRDLQVQDFDYAQWIRYDPCELKVSYLNTTTRLRREVALAPQETILADPIVIACSITVEAHHSLHRLTFT</sequence>
<dbReference type="AlphaFoldDB" id="A0A4C1WMG8"/>